<dbReference type="Pfam" id="PF01547">
    <property type="entry name" value="SBP_bac_1"/>
    <property type="match status" value="1"/>
</dbReference>
<evidence type="ECO:0000313" key="3">
    <source>
        <dbReference type="EMBL" id="KAB1440173.1"/>
    </source>
</evidence>
<reference evidence="3 4" key="1">
    <citation type="submission" date="2019-09" db="EMBL/GenBank/DDBJ databases">
        <authorList>
            <person name="Valk L.C."/>
        </authorList>
    </citation>
    <scope>NUCLEOTIDE SEQUENCE [LARGE SCALE GENOMIC DNA]</scope>
    <source>
        <strain evidence="3">GalUA</strain>
    </source>
</reference>
<keyword evidence="2" id="KW-0732">Signal</keyword>
<feature type="compositionally biased region" description="Low complexity" evidence="1">
    <location>
        <begin position="27"/>
        <end position="38"/>
    </location>
</feature>
<dbReference type="SUPFAM" id="SSF53850">
    <property type="entry name" value="Periplasmic binding protein-like II"/>
    <property type="match status" value="1"/>
</dbReference>
<dbReference type="InterPro" id="IPR006059">
    <property type="entry name" value="SBP"/>
</dbReference>
<evidence type="ECO:0000313" key="4">
    <source>
        <dbReference type="Proteomes" id="UP000461768"/>
    </source>
</evidence>
<keyword evidence="4" id="KW-1185">Reference proteome</keyword>
<evidence type="ECO:0000256" key="2">
    <source>
        <dbReference type="SAM" id="SignalP"/>
    </source>
</evidence>
<accession>A0A7V7UHP0</accession>
<protein>
    <submittedName>
        <fullName evidence="3">Carbohydrate ABC transporter substrate-binding protein</fullName>
    </submittedName>
</protein>
<feature type="chain" id="PRO_5039455798" evidence="2">
    <location>
        <begin position="23"/>
        <end position="461"/>
    </location>
</feature>
<organism evidence="3 4">
    <name type="scientific">Candidatus Galacturonatibacter soehngenii</name>
    <dbReference type="NCBI Taxonomy" id="2307010"/>
    <lineage>
        <taxon>Bacteria</taxon>
        <taxon>Bacillati</taxon>
        <taxon>Bacillota</taxon>
        <taxon>Clostridia</taxon>
        <taxon>Lachnospirales</taxon>
        <taxon>Lachnospiraceae</taxon>
        <taxon>Candidatus Galacturonatibacter</taxon>
    </lineage>
</organism>
<dbReference type="Gene3D" id="3.40.190.10">
    <property type="entry name" value="Periplasmic binding protein-like II"/>
    <property type="match status" value="2"/>
</dbReference>
<dbReference type="AlphaFoldDB" id="A0A7V7UHP0"/>
<proteinExistence type="predicted"/>
<dbReference type="InterPro" id="IPR050490">
    <property type="entry name" value="Bact_solute-bd_prot1"/>
</dbReference>
<evidence type="ECO:0000256" key="1">
    <source>
        <dbReference type="SAM" id="MobiDB-lite"/>
    </source>
</evidence>
<dbReference type="OrthoDB" id="9764112at2"/>
<dbReference type="Proteomes" id="UP000461768">
    <property type="component" value="Unassembled WGS sequence"/>
</dbReference>
<sequence>MMKKAKKLVALLMASTMALSLAACGSKTDSKTSDATTDTSKDAAADTSKDDAKDTATDSADGKTVITFSWWGGDSRHEATIAAVNKFMELNKDIEVKVNYGAWDGWEEKMATGFATGTGSDVTQINWNWLTSFSSDGNVFADLNEYKDIIDLTQFDQTKLDLCTVAGKLQAVPVSMTGRIFYWNKATFEKAGIAVPTSLEELKKAGETFKTKLGDDYYPLAMGELDRTILMVYYLESVYGKPWVEDNKLQYTEEEVQKGLEFIKSLEDSHVIPTIETITGDGADSLDKNPKWMNGIYAGIFEWDSSASKFESALEEGQEFVVGDYFKDMGEYQGGFSKVSLGFSIAESAANKEACAKLVNFLLNEEEGVKIMASERGIPLSKAGLQICTDNDLLNKTVAEANGKVLAWTQFALDPKFEDAKLKNNPDGVYYDVMQGLSYGDYDLATATTTLIDGINAVLGN</sequence>
<dbReference type="EMBL" id="WAGX01000004">
    <property type="protein sequence ID" value="KAB1440173.1"/>
    <property type="molecule type" value="Genomic_DNA"/>
</dbReference>
<reference evidence="3 4" key="2">
    <citation type="submission" date="2020-02" db="EMBL/GenBank/DDBJ databases">
        <title>Candidatus Galacturonibacter soehngenii shows hetero-acetogenic catabolism of galacturonic acid but lacks a canonical carbon monoxide dehydrogenase/acetyl-CoA synthase complex.</title>
        <authorList>
            <person name="Diender M."/>
            <person name="Stouten G.R."/>
            <person name="Petersen J.F."/>
            <person name="Nielsen P.H."/>
            <person name="Dueholm M.S."/>
            <person name="Pronk J.T."/>
            <person name="Van Loosdrecht M.C.M."/>
        </authorList>
    </citation>
    <scope>NUCLEOTIDE SEQUENCE [LARGE SCALE GENOMIC DNA]</scope>
    <source>
        <strain evidence="3">GalUA</strain>
    </source>
</reference>
<name>A0A7V7UHP0_9FIRM</name>
<feature type="compositionally biased region" description="Basic and acidic residues" evidence="1">
    <location>
        <begin position="39"/>
        <end position="56"/>
    </location>
</feature>
<feature type="signal peptide" evidence="2">
    <location>
        <begin position="1"/>
        <end position="22"/>
    </location>
</feature>
<dbReference type="PANTHER" id="PTHR43649">
    <property type="entry name" value="ARABINOSE-BINDING PROTEIN-RELATED"/>
    <property type="match status" value="1"/>
</dbReference>
<dbReference type="PANTHER" id="PTHR43649:SF11">
    <property type="entry name" value="ABC TRANSPORTER SUBSTRATE-BINDING PROTEIN YESO-RELATED"/>
    <property type="match status" value="1"/>
</dbReference>
<gene>
    <name evidence="3" type="ORF">F7O84_07305</name>
</gene>
<dbReference type="RefSeq" id="WP_151143611.1">
    <property type="nucleotide sequence ID" value="NZ_WAGX01000004.1"/>
</dbReference>
<comment type="caution">
    <text evidence="3">The sequence shown here is derived from an EMBL/GenBank/DDBJ whole genome shotgun (WGS) entry which is preliminary data.</text>
</comment>
<dbReference type="PROSITE" id="PS51257">
    <property type="entry name" value="PROKAR_LIPOPROTEIN"/>
    <property type="match status" value="1"/>
</dbReference>
<feature type="region of interest" description="Disordered" evidence="1">
    <location>
        <begin position="27"/>
        <end position="58"/>
    </location>
</feature>